<dbReference type="EMBL" id="BTRK01000004">
    <property type="protein sequence ID" value="GMR47813.1"/>
    <property type="molecule type" value="Genomic_DNA"/>
</dbReference>
<keyword evidence="2" id="KW-1185">Reference proteome</keyword>
<comment type="caution">
    <text evidence="1">The sequence shown here is derived from an EMBL/GenBank/DDBJ whole genome shotgun (WGS) entry which is preliminary data.</text>
</comment>
<feature type="non-terminal residue" evidence="1">
    <location>
        <position position="86"/>
    </location>
</feature>
<dbReference type="AlphaFoldDB" id="A0AAN5CNR6"/>
<feature type="non-terminal residue" evidence="1">
    <location>
        <position position="1"/>
    </location>
</feature>
<evidence type="ECO:0000313" key="1">
    <source>
        <dbReference type="EMBL" id="GMR47813.1"/>
    </source>
</evidence>
<dbReference type="Proteomes" id="UP001328107">
    <property type="component" value="Unassembled WGS sequence"/>
</dbReference>
<reference evidence="2" key="1">
    <citation type="submission" date="2022-10" db="EMBL/GenBank/DDBJ databases">
        <title>Genome assembly of Pristionchus species.</title>
        <authorList>
            <person name="Yoshida K."/>
            <person name="Sommer R.J."/>
        </authorList>
    </citation>
    <scope>NUCLEOTIDE SEQUENCE [LARGE SCALE GENOMIC DNA]</scope>
    <source>
        <strain evidence="2">RS5460</strain>
    </source>
</reference>
<accession>A0AAN5CNR6</accession>
<protein>
    <submittedName>
        <fullName evidence="1">Uncharacterized protein</fullName>
    </submittedName>
</protein>
<gene>
    <name evidence="1" type="ORF">PMAYCL1PPCAC_18008</name>
</gene>
<sequence length="86" mass="9798">SFPLSSFPLEWSLPSKREVFLTSISSSHCSIHAKGDHSHRKYSRYSYCCREISIGECEITHGCLSHRRRFGDGEMAEEDGSRSTQD</sequence>
<organism evidence="1 2">
    <name type="scientific">Pristionchus mayeri</name>
    <dbReference type="NCBI Taxonomy" id="1317129"/>
    <lineage>
        <taxon>Eukaryota</taxon>
        <taxon>Metazoa</taxon>
        <taxon>Ecdysozoa</taxon>
        <taxon>Nematoda</taxon>
        <taxon>Chromadorea</taxon>
        <taxon>Rhabditida</taxon>
        <taxon>Rhabditina</taxon>
        <taxon>Diplogasteromorpha</taxon>
        <taxon>Diplogasteroidea</taxon>
        <taxon>Neodiplogasteridae</taxon>
        <taxon>Pristionchus</taxon>
    </lineage>
</organism>
<proteinExistence type="predicted"/>
<evidence type="ECO:0000313" key="2">
    <source>
        <dbReference type="Proteomes" id="UP001328107"/>
    </source>
</evidence>
<name>A0AAN5CNR6_9BILA</name>